<comment type="caution">
    <text evidence="3">The sequence shown here is derived from an EMBL/GenBank/DDBJ whole genome shotgun (WGS) entry which is preliminary data.</text>
</comment>
<dbReference type="InterPro" id="IPR036028">
    <property type="entry name" value="SH3-like_dom_sf"/>
</dbReference>
<dbReference type="Gene3D" id="2.30.30.40">
    <property type="entry name" value="SH3 Domains"/>
    <property type="match status" value="2"/>
</dbReference>
<gene>
    <name evidence="3" type="ORF">S01H4_43844</name>
</gene>
<evidence type="ECO:0000313" key="3">
    <source>
        <dbReference type="EMBL" id="GAH02157.1"/>
    </source>
</evidence>
<dbReference type="InterPro" id="IPR025987">
    <property type="entry name" value="GW_dom"/>
</dbReference>
<keyword evidence="1" id="KW-0728">SH3 domain</keyword>
<protein>
    <recommendedName>
        <fullName evidence="2">SH3 domain-containing protein</fullName>
    </recommendedName>
</protein>
<dbReference type="SMART" id="SM00326">
    <property type="entry name" value="SH3"/>
    <property type="match status" value="2"/>
</dbReference>
<dbReference type="PROSITE" id="PS50002">
    <property type="entry name" value="SH3"/>
    <property type="match status" value="1"/>
</dbReference>
<evidence type="ECO:0000256" key="1">
    <source>
        <dbReference type="ARBA" id="ARBA00022443"/>
    </source>
</evidence>
<accession>X1C483</accession>
<evidence type="ECO:0000259" key="2">
    <source>
        <dbReference type="PROSITE" id="PS50002"/>
    </source>
</evidence>
<name>X1C483_9ZZZZ</name>
<feature type="domain" description="SH3" evidence="2">
    <location>
        <begin position="1"/>
        <end position="63"/>
    </location>
</feature>
<dbReference type="Pfam" id="PF13457">
    <property type="entry name" value="GW"/>
    <property type="match status" value="2"/>
</dbReference>
<dbReference type="EMBL" id="BART01024230">
    <property type="protein sequence ID" value="GAH02157.1"/>
    <property type="molecule type" value="Genomic_DNA"/>
</dbReference>
<sequence length="119" mass="13674">MMVNKVKVIKAHHSDVLIPFQAQKGEIVNGKEKPTQWEGWLYCKNKNGIFGWTPKAFVTPVKDSSEEFQFIRAYNSFEISASKGEFVKIKERESGWARIENESGKIGWIPLENLDITEL</sequence>
<dbReference type="InterPro" id="IPR001452">
    <property type="entry name" value="SH3_domain"/>
</dbReference>
<reference evidence="3" key="1">
    <citation type="journal article" date="2014" name="Front. Microbiol.">
        <title>High frequency of phylogenetically diverse reductive dehalogenase-homologous genes in deep subseafloor sedimentary metagenomes.</title>
        <authorList>
            <person name="Kawai M."/>
            <person name="Futagami T."/>
            <person name="Toyoda A."/>
            <person name="Takaki Y."/>
            <person name="Nishi S."/>
            <person name="Hori S."/>
            <person name="Arai W."/>
            <person name="Tsubouchi T."/>
            <person name="Morono Y."/>
            <person name="Uchiyama I."/>
            <person name="Ito T."/>
            <person name="Fujiyama A."/>
            <person name="Inagaki F."/>
            <person name="Takami H."/>
        </authorList>
    </citation>
    <scope>NUCLEOTIDE SEQUENCE</scope>
    <source>
        <strain evidence="3">Expedition CK06-06</strain>
    </source>
</reference>
<dbReference type="AlphaFoldDB" id="X1C483"/>
<proteinExistence type="predicted"/>
<organism evidence="3">
    <name type="scientific">marine sediment metagenome</name>
    <dbReference type="NCBI Taxonomy" id="412755"/>
    <lineage>
        <taxon>unclassified sequences</taxon>
        <taxon>metagenomes</taxon>
        <taxon>ecological metagenomes</taxon>
    </lineage>
</organism>
<dbReference type="SUPFAM" id="SSF50044">
    <property type="entry name" value="SH3-domain"/>
    <property type="match status" value="2"/>
</dbReference>